<proteinExistence type="predicted"/>
<gene>
    <name evidence="1" type="ORF">ElyMa_005562600</name>
</gene>
<sequence length="110" mass="12060">MIETFPYHNLSSGRLGISTVDGVRTDGLIDKPFTFGGRGFSIHLADNLGIGTTTVDSFEKVTKQYMSDVFNTAYTGPSSNPQADREATSPFLVNTHLYTITYNITTCIKL</sequence>
<evidence type="ECO:0000313" key="2">
    <source>
        <dbReference type="Proteomes" id="UP000762676"/>
    </source>
</evidence>
<accession>A0AAV4F0P2</accession>
<organism evidence="1 2">
    <name type="scientific">Elysia marginata</name>
    <dbReference type="NCBI Taxonomy" id="1093978"/>
    <lineage>
        <taxon>Eukaryota</taxon>
        <taxon>Metazoa</taxon>
        <taxon>Spiralia</taxon>
        <taxon>Lophotrochozoa</taxon>
        <taxon>Mollusca</taxon>
        <taxon>Gastropoda</taxon>
        <taxon>Heterobranchia</taxon>
        <taxon>Euthyneura</taxon>
        <taxon>Panpulmonata</taxon>
        <taxon>Sacoglossa</taxon>
        <taxon>Placobranchoidea</taxon>
        <taxon>Plakobranchidae</taxon>
        <taxon>Elysia</taxon>
    </lineage>
</organism>
<protein>
    <submittedName>
        <fullName evidence="1">Uncharacterized protein</fullName>
    </submittedName>
</protein>
<dbReference type="AlphaFoldDB" id="A0AAV4F0P2"/>
<name>A0AAV4F0P2_9GAST</name>
<dbReference type="Proteomes" id="UP000762676">
    <property type="component" value="Unassembled WGS sequence"/>
</dbReference>
<dbReference type="EMBL" id="BMAT01011088">
    <property type="protein sequence ID" value="GFR66559.1"/>
    <property type="molecule type" value="Genomic_DNA"/>
</dbReference>
<reference evidence="1 2" key="1">
    <citation type="journal article" date="2021" name="Elife">
        <title>Chloroplast acquisition without the gene transfer in kleptoplastic sea slugs, Plakobranchus ocellatus.</title>
        <authorList>
            <person name="Maeda T."/>
            <person name="Takahashi S."/>
            <person name="Yoshida T."/>
            <person name="Shimamura S."/>
            <person name="Takaki Y."/>
            <person name="Nagai Y."/>
            <person name="Toyoda A."/>
            <person name="Suzuki Y."/>
            <person name="Arimoto A."/>
            <person name="Ishii H."/>
            <person name="Satoh N."/>
            <person name="Nishiyama T."/>
            <person name="Hasebe M."/>
            <person name="Maruyama T."/>
            <person name="Minagawa J."/>
            <person name="Obokata J."/>
            <person name="Shigenobu S."/>
        </authorList>
    </citation>
    <scope>NUCLEOTIDE SEQUENCE [LARGE SCALE GENOMIC DNA]</scope>
</reference>
<keyword evidence="2" id="KW-1185">Reference proteome</keyword>
<evidence type="ECO:0000313" key="1">
    <source>
        <dbReference type="EMBL" id="GFR66559.1"/>
    </source>
</evidence>
<comment type="caution">
    <text evidence="1">The sequence shown here is derived from an EMBL/GenBank/DDBJ whole genome shotgun (WGS) entry which is preliminary data.</text>
</comment>